<keyword evidence="2" id="KW-1185">Reference proteome</keyword>
<name>A0A5D6WN63_9FIRM</name>
<dbReference type="Pfam" id="PF08665">
    <property type="entry name" value="PglZ"/>
    <property type="match status" value="1"/>
</dbReference>
<proteinExistence type="predicted"/>
<dbReference type="InterPro" id="IPR014060">
    <property type="entry name" value="PglZ"/>
</dbReference>
<dbReference type="AlphaFoldDB" id="A0A5D6WN63"/>
<dbReference type="Proteomes" id="UP000322783">
    <property type="component" value="Unassembled WGS sequence"/>
</dbReference>
<gene>
    <name evidence="1" type="primary">pglZ</name>
    <name evidence="1" type="ORF">FZ041_07790</name>
</gene>
<evidence type="ECO:0000313" key="2">
    <source>
        <dbReference type="Proteomes" id="UP000322783"/>
    </source>
</evidence>
<reference evidence="1 2" key="1">
    <citation type="submission" date="2019-08" db="EMBL/GenBank/DDBJ databases">
        <title>Selenomonas sp. mPRGC5 and Selenomonas sp. mPRGC8 isolated from ruminal fluid of dairy goat (Capra hircus).</title>
        <authorList>
            <person name="Poothong S."/>
            <person name="Nuengjamnong C."/>
            <person name="Tanasupawat S."/>
        </authorList>
    </citation>
    <scope>NUCLEOTIDE SEQUENCE [LARGE SCALE GENOMIC DNA]</scope>
    <source>
        <strain evidence="2">mPRGC8</strain>
    </source>
</reference>
<protein>
    <submittedName>
        <fullName evidence="1">BREX-1 system phosphatase PglZ type A</fullName>
    </submittedName>
</protein>
<dbReference type="EMBL" id="VTOZ01000014">
    <property type="protein sequence ID" value="TYZ28539.1"/>
    <property type="molecule type" value="Genomic_DNA"/>
</dbReference>
<accession>A0A5D6WN63</accession>
<comment type="caution">
    <text evidence="1">The sequence shown here is derived from an EMBL/GenBank/DDBJ whole genome shotgun (WGS) entry which is preliminary data.</text>
</comment>
<organism evidence="1 2">
    <name type="scientific">Selenomonas caprae</name>
    <dbReference type="NCBI Taxonomy" id="2606905"/>
    <lineage>
        <taxon>Bacteria</taxon>
        <taxon>Bacillati</taxon>
        <taxon>Bacillota</taxon>
        <taxon>Negativicutes</taxon>
        <taxon>Selenomonadales</taxon>
        <taxon>Selenomonadaceae</taxon>
        <taxon>Selenomonas</taxon>
    </lineage>
</organism>
<evidence type="ECO:0000313" key="1">
    <source>
        <dbReference type="EMBL" id="TYZ28539.1"/>
    </source>
</evidence>
<dbReference type="NCBIfam" id="TIGR02687">
    <property type="entry name" value="BREX-1 system phosphatase PglZ type A"/>
    <property type="match status" value="1"/>
</dbReference>
<sequence>MFLNIEIVDRNIDMDIAEIVQELNRRFALPLKEYYERHIIFWHDPEGEFAEEIDTLSLDNAKVLKLTGKNQFLTKKILSHDDLESNYLVYVPFDYESLEDNWLLDIEIASGSFRADLISMWMDEAKIPDELSYRKLLKQYRKFFNARERRQQFINISVGEYTQSKIMLGMMAVLVKSKSIDVGDILRAVLTAGTVMEENEAYQKLESFNLTGVFWSMVRQITGYDEKDGSNLSRLLLYLFVTAASRVLPNRAFKEIETLKGDGFETYAFDFISEWMHGVRRREFQPVAQRVEKALNFAHRLKGLSLDELGSFDLLPCVDGVVLERLLQDCLDNLVHPETIRKVCERRRSAFWYDEWESLYEGLWQYGNMLAFAEEHRTGFHLTNPREVWEAYTGNYYRMDSYYRKFHAAFAKTLGRNLPEVLDDAYKQLSEMVENHYTNDYLAQLGENWTKNIAHDLSEFGKIQEIPQQTDFYKTKVAGAKYRIFVVISDAMRYEVAATLADELAREIPSEVNLGSCQSMFPSITKFGMAALLPHENLSVKLDGSGNLAVLADGQSTDAGNRDAILKGANPKSVALKASELNLMKRSERTAKVKGMEVVYIYHDTIDAASHTDDKKVFTACHETIDELKNLVRIIINEFGGTNIILTSDHGFLYTGRPLAEDSKAGSGLAKEDIVELSRRYVITDKEAEADHLLAVNFMPENGDFKGFAPKEQIRLKVKGSGMNFVHGGVSLQEMVVPVLEFKHVRSDSAAFRKNRKQYAMKPVQVRLLSSGHKVSNMDFGLNFYQVEAAGSGFVPANYDVYFTDAYDNAISDVQRIIADKVSPESTDRSFRCNFNLKAGDYSRSAQYFLVIQNADTSEVVQKVEFQIDTAFQKEEFNFME</sequence>